<evidence type="ECO:0000313" key="2">
    <source>
        <dbReference type="EMBL" id="UYO61815.1"/>
    </source>
</evidence>
<dbReference type="Pfam" id="PF10543">
    <property type="entry name" value="ORF6N"/>
    <property type="match status" value="1"/>
</dbReference>
<dbReference type="InterPro" id="IPR018873">
    <property type="entry name" value="KilA-N_DNA-bd_domain"/>
</dbReference>
<feature type="domain" description="KilA-N DNA-binding" evidence="1">
    <location>
        <begin position="13"/>
        <end position="89"/>
    </location>
</feature>
<protein>
    <submittedName>
        <fullName evidence="2">ORF6N domain-containing protein</fullName>
    </submittedName>
</protein>
<gene>
    <name evidence="2" type="ORF">LNN31_13620</name>
</gene>
<dbReference type="RefSeq" id="WP_263992609.1">
    <property type="nucleotide sequence ID" value="NZ_CP087994.1"/>
</dbReference>
<proteinExistence type="predicted"/>
<accession>A0ABY6HBU4</accession>
<reference evidence="2" key="1">
    <citation type="submission" date="2021-11" db="EMBL/GenBank/DDBJ databases">
        <title>Isoprene-degrading acetogen.</title>
        <authorList>
            <person name="Yang Y."/>
            <person name="Jin H."/>
            <person name="Yan J."/>
        </authorList>
    </citation>
    <scope>NUCLEOTIDE SEQUENCE</scope>
    <source>
        <strain evidence="2">Berkeley</strain>
    </source>
</reference>
<name>A0ABY6HBU4_9FIRM</name>
<dbReference type="EMBL" id="CP087994">
    <property type="protein sequence ID" value="UYO61815.1"/>
    <property type="molecule type" value="Genomic_DNA"/>
</dbReference>
<organism evidence="2 3">
    <name type="scientific">Acetobacterium wieringae</name>
    <dbReference type="NCBI Taxonomy" id="52694"/>
    <lineage>
        <taxon>Bacteria</taxon>
        <taxon>Bacillati</taxon>
        <taxon>Bacillota</taxon>
        <taxon>Clostridia</taxon>
        <taxon>Eubacteriales</taxon>
        <taxon>Eubacteriaceae</taxon>
        <taxon>Acetobacterium</taxon>
    </lineage>
</organism>
<evidence type="ECO:0000313" key="3">
    <source>
        <dbReference type="Proteomes" id="UP001163550"/>
    </source>
</evidence>
<keyword evidence="3" id="KW-1185">Reference proteome</keyword>
<dbReference type="Proteomes" id="UP001163550">
    <property type="component" value="Chromosome"/>
</dbReference>
<sequence>MNALSINNHELGIKEHNHLRVVTLKDVDTVHERPSGTARRSFHTNRKHFIDGEDYFVRNSYEARKELNIAAPNGLILLTESGYLMLVKSFTDDLAWDVQRKLVKSYFRAKEEVSTAPVPTTTVIPKTYHGQSVLTVRDIEALTGISKYNVNYHLSHEVAFVKGVDYLQIRGIELQKFKRENRDVSTMVNSLNLLTLTGAEKIALYSPDYSKEMAEKVKSYFNSANNFTESESEYSDNTNAVFISCFNGEIGKVVEFVDFIKEKFENVQKMNDGVLESIGKRELCRDERIFSLKKFVEFKSDNILKDPRNAEMHRCQAIGAIRFMQMIGDITLERSNELVKRIDDLCISVGMVYK</sequence>
<evidence type="ECO:0000259" key="1">
    <source>
        <dbReference type="Pfam" id="PF10543"/>
    </source>
</evidence>